<keyword evidence="2" id="KW-1185">Reference proteome</keyword>
<sequence length="157" mass="17794">MLPFSLALVKLRMTGFKKFNSLISAFLWGYKVDRRPKIPLMAWNHLCFPRKLGGVGVWDLRIFQLALMANLVLSALDEPDHLWWPIFRDFFMSPIDDPQGLELLFVCGVPPSLPGAPISKFFLSIGLLLRDCWLWAPNAKVIPAMETLGTIYSSLTS</sequence>
<protein>
    <submittedName>
        <fullName evidence="1">Uncharacterized protein</fullName>
    </submittedName>
</protein>
<organism evidence="1 2">
    <name type="scientific">Riccia fluitans</name>
    <dbReference type="NCBI Taxonomy" id="41844"/>
    <lineage>
        <taxon>Eukaryota</taxon>
        <taxon>Viridiplantae</taxon>
        <taxon>Streptophyta</taxon>
        <taxon>Embryophyta</taxon>
        <taxon>Marchantiophyta</taxon>
        <taxon>Marchantiopsida</taxon>
        <taxon>Marchantiidae</taxon>
        <taxon>Marchantiales</taxon>
        <taxon>Ricciaceae</taxon>
        <taxon>Riccia</taxon>
    </lineage>
</organism>
<proteinExistence type="predicted"/>
<name>A0ABD1Z7Q4_9MARC</name>
<accession>A0ABD1Z7Q4</accession>
<comment type="caution">
    <text evidence="1">The sequence shown here is derived from an EMBL/GenBank/DDBJ whole genome shotgun (WGS) entry which is preliminary data.</text>
</comment>
<evidence type="ECO:0000313" key="2">
    <source>
        <dbReference type="Proteomes" id="UP001605036"/>
    </source>
</evidence>
<dbReference type="EMBL" id="JBHFFA010000002">
    <property type="protein sequence ID" value="KAL2643748.1"/>
    <property type="molecule type" value="Genomic_DNA"/>
</dbReference>
<reference evidence="1 2" key="1">
    <citation type="submission" date="2024-09" db="EMBL/GenBank/DDBJ databases">
        <title>Chromosome-scale assembly of Riccia fluitans.</title>
        <authorList>
            <person name="Paukszto L."/>
            <person name="Sawicki J."/>
            <person name="Karawczyk K."/>
            <person name="Piernik-Szablinska J."/>
            <person name="Szczecinska M."/>
            <person name="Mazdziarz M."/>
        </authorList>
    </citation>
    <scope>NUCLEOTIDE SEQUENCE [LARGE SCALE GENOMIC DNA]</scope>
    <source>
        <strain evidence="1">Rf_01</strain>
        <tissue evidence="1">Aerial parts of the thallus</tissue>
    </source>
</reference>
<dbReference type="AlphaFoldDB" id="A0ABD1Z7Q4"/>
<gene>
    <name evidence="1" type="ORF">R1flu_011335</name>
</gene>
<dbReference type="Proteomes" id="UP001605036">
    <property type="component" value="Unassembled WGS sequence"/>
</dbReference>
<evidence type="ECO:0000313" key="1">
    <source>
        <dbReference type="EMBL" id="KAL2643748.1"/>
    </source>
</evidence>